<feature type="signal peptide" evidence="1">
    <location>
        <begin position="1"/>
        <end position="23"/>
    </location>
</feature>
<dbReference type="EMBL" id="BAABHV010000021">
    <property type="protein sequence ID" value="GAA5059485.1"/>
    <property type="molecule type" value="Genomic_DNA"/>
</dbReference>
<dbReference type="NCBIfam" id="TIGR02246">
    <property type="entry name" value="SgcJ/EcaC family oxidoreductase"/>
    <property type="match status" value="1"/>
</dbReference>
<protein>
    <recommendedName>
        <fullName evidence="2">SnoaL-like domain-containing protein</fullName>
    </recommendedName>
</protein>
<evidence type="ECO:0000313" key="4">
    <source>
        <dbReference type="Proteomes" id="UP001500518"/>
    </source>
</evidence>
<keyword evidence="1" id="KW-0732">Signal</keyword>
<sequence length="140" mass="14901">MRKTISVVAACGAVAMTAMPLSAEPFGEESQDVVRQHNAAYTAGDFDRFLATFAEDAVVIVEGHEYRGREAIAASYAPNFGPGAPRARIERQGRASGGGIVQRESYVFDDGTEICCTVTAIWVEDGRISRILVDTGGITG</sequence>
<proteinExistence type="predicted"/>
<dbReference type="SUPFAM" id="SSF54427">
    <property type="entry name" value="NTF2-like"/>
    <property type="match status" value="1"/>
</dbReference>
<comment type="caution">
    <text evidence="3">The sequence shown here is derived from an EMBL/GenBank/DDBJ whole genome shotgun (WGS) entry which is preliminary data.</text>
</comment>
<reference evidence="4" key="1">
    <citation type="journal article" date="2019" name="Int. J. Syst. Evol. Microbiol.">
        <title>The Global Catalogue of Microorganisms (GCM) 10K type strain sequencing project: providing services to taxonomists for standard genome sequencing and annotation.</title>
        <authorList>
            <consortium name="The Broad Institute Genomics Platform"/>
            <consortium name="The Broad Institute Genome Sequencing Center for Infectious Disease"/>
            <person name="Wu L."/>
            <person name="Ma J."/>
        </authorList>
    </citation>
    <scope>NUCLEOTIDE SEQUENCE [LARGE SCALE GENOMIC DNA]</scope>
    <source>
        <strain evidence="4">JCM 18014</strain>
    </source>
</reference>
<accession>A0ABP9KKQ3</accession>
<dbReference type="InterPro" id="IPR032710">
    <property type="entry name" value="NTF2-like_dom_sf"/>
</dbReference>
<dbReference type="Proteomes" id="UP001500518">
    <property type="component" value="Unassembled WGS sequence"/>
</dbReference>
<evidence type="ECO:0000256" key="1">
    <source>
        <dbReference type="SAM" id="SignalP"/>
    </source>
</evidence>
<feature type="domain" description="SnoaL-like" evidence="2">
    <location>
        <begin position="34"/>
        <end position="130"/>
    </location>
</feature>
<evidence type="ECO:0000259" key="2">
    <source>
        <dbReference type="Pfam" id="PF12680"/>
    </source>
</evidence>
<organism evidence="3 4">
    <name type="scientific">Erythrobacter westpacificensis</name>
    <dbReference type="NCBI Taxonomy" id="1055231"/>
    <lineage>
        <taxon>Bacteria</taxon>
        <taxon>Pseudomonadati</taxon>
        <taxon>Pseudomonadota</taxon>
        <taxon>Alphaproteobacteria</taxon>
        <taxon>Sphingomonadales</taxon>
        <taxon>Erythrobacteraceae</taxon>
        <taxon>Erythrobacter/Porphyrobacter group</taxon>
        <taxon>Erythrobacter</taxon>
    </lineage>
</organism>
<feature type="chain" id="PRO_5047319998" description="SnoaL-like domain-containing protein" evidence="1">
    <location>
        <begin position="24"/>
        <end position="140"/>
    </location>
</feature>
<dbReference type="Gene3D" id="3.10.450.50">
    <property type="match status" value="1"/>
</dbReference>
<dbReference type="Pfam" id="PF12680">
    <property type="entry name" value="SnoaL_2"/>
    <property type="match status" value="1"/>
</dbReference>
<name>A0ABP9KKQ3_9SPHN</name>
<dbReference type="InterPro" id="IPR011944">
    <property type="entry name" value="Steroid_delta5-4_isomerase"/>
</dbReference>
<keyword evidence="4" id="KW-1185">Reference proteome</keyword>
<evidence type="ECO:0000313" key="3">
    <source>
        <dbReference type="EMBL" id="GAA5059485.1"/>
    </source>
</evidence>
<gene>
    <name evidence="3" type="ORF">GCM10023208_26860</name>
</gene>
<dbReference type="RefSeq" id="WP_346033535.1">
    <property type="nucleotide sequence ID" value="NZ_BAABHV010000021.1"/>
</dbReference>
<dbReference type="InterPro" id="IPR037401">
    <property type="entry name" value="SnoaL-like"/>
</dbReference>